<dbReference type="Pfam" id="PF04545">
    <property type="entry name" value="Sigma70_r4"/>
    <property type="match status" value="1"/>
</dbReference>
<evidence type="ECO:0000256" key="2">
    <source>
        <dbReference type="ARBA" id="ARBA00023082"/>
    </source>
</evidence>
<dbReference type="EMBL" id="SGVY01000005">
    <property type="protein sequence ID" value="TFH84030.1"/>
    <property type="molecule type" value="Genomic_DNA"/>
</dbReference>
<evidence type="ECO:0000313" key="8">
    <source>
        <dbReference type="Proteomes" id="UP000297872"/>
    </source>
</evidence>
<evidence type="ECO:0000259" key="5">
    <source>
        <dbReference type="Pfam" id="PF04542"/>
    </source>
</evidence>
<evidence type="ECO:0000256" key="4">
    <source>
        <dbReference type="ARBA" id="ARBA00023163"/>
    </source>
</evidence>
<dbReference type="GO" id="GO:0003677">
    <property type="term" value="F:DNA binding"/>
    <property type="evidence" value="ECO:0007669"/>
    <property type="project" value="UniProtKB-KW"/>
</dbReference>
<dbReference type="InterPro" id="IPR007627">
    <property type="entry name" value="RNA_pol_sigma70_r2"/>
</dbReference>
<name>A0A4Y8VU58_9BACT</name>
<dbReference type="Gene3D" id="1.10.10.10">
    <property type="entry name" value="Winged helix-like DNA-binding domain superfamily/Winged helix DNA-binding domain"/>
    <property type="match status" value="1"/>
</dbReference>
<dbReference type="Pfam" id="PF04542">
    <property type="entry name" value="Sigma70_r2"/>
    <property type="match status" value="1"/>
</dbReference>
<dbReference type="OrthoDB" id="9809557at2"/>
<keyword evidence="3" id="KW-0238">DNA-binding</keyword>
<organism evidence="7 8">
    <name type="scientific">Segatella hominis</name>
    <dbReference type="NCBI Taxonomy" id="2518605"/>
    <lineage>
        <taxon>Bacteria</taxon>
        <taxon>Pseudomonadati</taxon>
        <taxon>Bacteroidota</taxon>
        <taxon>Bacteroidia</taxon>
        <taxon>Bacteroidales</taxon>
        <taxon>Prevotellaceae</taxon>
        <taxon>Segatella</taxon>
    </lineage>
</organism>
<dbReference type="Gene3D" id="1.20.120.1810">
    <property type="match status" value="1"/>
</dbReference>
<proteinExistence type="predicted"/>
<accession>A0A4Y8VU58</accession>
<keyword evidence="2" id="KW-0731">Sigma factor</keyword>
<feature type="domain" description="RNA polymerase sigma-70 region 2" evidence="5">
    <location>
        <begin position="9"/>
        <end position="77"/>
    </location>
</feature>
<dbReference type="InterPro" id="IPR013325">
    <property type="entry name" value="RNA_pol_sigma_r2"/>
</dbReference>
<dbReference type="SUPFAM" id="SSF88946">
    <property type="entry name" value="Sigma2 domain of RNA polymerase sigma factors"/>
    <property type="match status" value="1"/>
</dbReference>
<evidence type="ECO:0000313" key="7">
    <source>
        <dbReference type="EMBL" id="TFH84030.1"/>
    </source>
</evidence>
<reference evidence="7 8" key="1">
    <citation type="submission" date="2019-02" db="EMBL/GenBank/DDBJ databases">
        <title>Draft Genome Sequence of the Prevotella sp. BCRC 81118, Isolated from Human Feces.</title>
        <authorList>
            <person name="Huang C.-H."/>
        </authorList>
    </citation>
    <scope>NUCLEOTIDE SEQUENCE [LARGE SCALE GENOMIC DNA]</scope>
    <source>
        <strain evidence="7 8">BCRC 81118</strain>
    </source>
</reference>
<keyword evidence="8" id="KW-1185">Reference proteome</keyword>
<dbReference type="InterPro" id="IPR036388">
    <property type="entry name" value="WH-like_DNA-bd_sf"/>
</dbReference>
<comment type="caution">
    <text evidence="7">The sequence shown here is derived from an EMBL/GenBank/DDBJ whole genome shotgun (WGS) entry which is preliminary data.</text>
</comment>
<dbReference type="InterPro" id="IPR007630">
    <property type="entry name" value="RNA_pol_sigma70_r4"/>
</dbReference>
<dbReference type="PANTHER" id="PTHR30603">
    <property type="entry name" value="RNA POLYMERASE SIGMA FACTOR RPO"/>
    <property type="match status" value="1"/>
</dbReference>
<keyword evidence="4" id="KW-0804">Transcription</keyword>
<dbReference type="InterPro" id="IPR000943">
    <property type="entry name" value="RNA_pol_sigma70"/>
</dbReference>
<keyword evidence="1" id="KW-0805">Transcription regulation</keyword>
<evidence type="ECO:0000259" key="6">
    <source>
        <dbReference type="Pfam" id="PF04545"/>
    </source>
</evidence>
<evidence type="ECO:0000256" key="1">
    <source>
        <dbReference type="ARBA" id="ARBA00023015"/>
    </source>
</evidence>
<dbReference type="GeneID" id="302994219"/>
<dbReference type="NCBIfam" id="TIGR02937">
    <property type="entry name" value="sigma70-ECF"/>
    <property type="match status" value="1"/>
</dbReference>
<protein>
    <submittedName>
        <fullName evidence="7">Sigma-70 family RNA polymerase sigma factor</fullName>
    </submittedName>
</protein>
<dbReference type="InterPro" id="IPR014284">
    <property type="entry name" value="RNA_pol_sigma-70_dom"/>
</dbReference>
<dbReference type="RefSeq" id="WP_118119877.1">
    <property type="nucleotide sequence ID" value="NZ_DAWDDY010000007.1"/>
</dbReference>
<dbReference type="SUPFAM" id="SSF88659">
    <property type="entry name" value="Sigma3 and sigma4 domains of RNA polymerase sigma factors"/>
    <property type="match status" value="1"/>
</dbReference>
<dbReference type="AlphaFoldDB" id="A0A4Y8VU58"/>
<gene>
    <name evidence="7" type="ORF">EXN75_02770</name>
</gene>
<dbReference type="InterPro" id="IPR013324">
    <property type="entry name" value="RNA_pol_sigma_r3/r4-like"/>
</dbReference>
<dbReference type="PANTHER" id="PTHR30603:SF47">
    <property type="entry name" value="RNA POLYMERASE SIGMA FACTOR SIGD, CHLOROPLASTIC"/>
    <property type="match status" value="1"/>
</dbReference>
<sequence>MKENNIEKLVGENLNFVKSVANKYVGKGVEFDDLVSEGYIAMLQAAQKFEADRGTNFVGYAAPFIRKAMEQAITQQSGVCRVPKSDRKLMTRSANIAVSIDAPLSEGTHYTLLDILINKDALIADESTVFQQMMDDLQNCIATLDEREQEIIRKFYGIGIAHITLAEIAEDMNLKRERVRQIRDKAIRKIGKNAKTKILKSFLRK</sequence>
<dbReference type="GO" id="GO:0006352">
    <property type="term" value="P:DNA-templated transcription initiation"/>
    <property type="evidence" value="ECO:0007669"/>
    <property type="project" value="InterPro"/>
</dbReference>
<evidence type="ECO:0000256" key="3">
    <source>
        <dbReference type="ARBA" id="ARBA00023125"/>
    </source>
</evidence>
<dbReference type="InterPro" id="IPR050239">
    <property type="entry name" value="Sigma-70_RNA_pol_init_factors"/>
</dbReference>
<dbReference type="Proteomes" id="UP000297872">
    <property type="component" value="Unassembled WGS sequence"/>
</dbReference>
<dbReference type="GO" id="GO:0016987">
    <property type="term" value="F:sigma factor activity"/>
    <property type="evidence" value="ECO:0007669"/>
    <property type="project" value="UniProtKB-KW"/>
</dbReference>
<feature type="domain" description="RNA polymerase sigma-70 region 4" evidence="6">
    <location>
        <begin position="140"/>
        <end position="190"/>
    </location>
</feature>
<dbReference type="CDD" id="cd06171">
    <property type="entry name" value="Sigma70_r4"/>
    <property type="match status" value="1"/>
</dbReference>
<dbReference type="PRINTS" id="PR00046">
    <property type="entry name" value="SIGMA70FCT"/>
</dbReference>